<dbReference type="PANTHER" id="PTHR43708:SF5">
    <property type="entry name" value="CONSERVED EXPRESSED OXIDOREDUCTASE (EUROFUNG)-RELATED"/>
    <property type="match status" value="1"/>
</dbReference>
<keyword evidence="6" id="KW-1185">Reference proteome</keyword>
<dbReference type="SUPFAM" id="SSF51735">
    <property type="entry name" value="NAD(P)-binding Rossmann-fold domains"/>
    <property type="match status" value="1"/>
</dbReference>
<organism evidence="5 6">
    <name type="scientific">Pilimelia columellifera subsp. columellifera</name>
    <dbReference type="NCBI Taxonomy" id="706583"/>
    <lineage>
        <taxon>Bacteria</taxon>
        <taxon>Bacillati</taxon>
        <taxon>Actinomycetota</taxon>
        <taxon>Actinomycetes</taxon>
        <taxon>Micromonosporales</taxon>
        <taxon>Micromonosporaceae</taxon>
        <taxon>Pilimelia</taxon>
    </lineage>
</organism>
<protein>
    <submittedName>
        <fullName evidence="5">Gfo/Idh/MocA family oxidoreductase</fullName>
    </submittedName>
</protein>
<proteinExistence type="inferred from homology"/>
<accession>A0ABN3NPJ7</accession>
<gene>
    <name evidence="5" type="ORF">GCM10010201_31440</name>
</gene>
<comment type="caution">
    <text evidence="5">The sequence shown here is derived from an EMBL/GenBank/DDBJ whole genome shotgun (WGS) entry which is preliminary data.</text>
</comment>
<feature type="domain" description="Gfo/Idh/MocA-like oxidoreductase N-terminal" evidence="3">
    <location>
        <begin position="13"/>
        <end position="94"/>
    </location>
</feature>
<reference evidence="5 6" key="1">
    <citation type="journal article" date="2019" name="Int. J. Syst. Evol. Microbiol.">
        <title>The Global Catalogue of Microorganisms (GCM) 10K type strain sequencing project: providing services to taxonomists for standard genome sequencing and annotation.</title>
        <authorList>
            <consortium name="The Broad Institute Genomics Platform"/>
            <consortium name="The Broad Institute Genome Sequencing Center for Infectious Disease"/>
            <person name="Wu L."/>
            <person name="Ma J."/>
        </authorList>
    </citation>
    <scope>NUCLEOTIDE SEQUENCE [LARGE SCALE GENOMIC DNA]</scope>
    <source>
        <strain evidence="5 6">JCM 3367</strain>
    </source>
</reference>
<dbReference type="Pfam" id="PF01408">
    <property type="entry name" value="GFO_IDH_MocA"/>
    <property type="match status" value="1"/>
</dbReference>
<dbReference type="InterPro" id="IPR051317">
    <property type="entry name" value="Gfo/Idh/MocA_oxidoreduct"/>
</dbReference>
<sequence length="306" mass="30787">MRVGAKVRVYADDGRAAALAGEFGARVAGSLDEALDGAGLVDICTPTGTHPPIALAAIAAGLHVVCEKPLAATTAEAEAIAEAAERAGVVLYPAHGTRFLAPYARLRELVAAGALGSPMAGRFGVTAYHPTAWTGEASAGSGGILTDQMLHGLDIASWILGDVVRVYACYRGQVAAPAPAGAVAAGTAVLTHASGAVSHVTGGWAAPPIPVHRTFHVVGTEGSASYDSALPQELQVTAGAAADVPRHVGESPFVAEIREFAAAFAGGPPPRVAARDAVAAVRLAEAAAQSARTGHAVELRVPEAIR</sequence>
<evidence type="ECO:0000256" key="1">
    <source>
        <dbReference type="ARBA" id="ARBA00010928"/>
    </source>
</evidence>
<keyword evidence="2" id="KW-0560">Oxidoreductase</keyword>
<dbReference type="Proteomes" id="UP001499978">
    <property type="component" value="Unassembled WGS sequence"/>
</dbReference>
<evidence type="ECO:0000256" key="2">
    <source>
        <dbReference type="ARBA" id="ARBA00023002"/>
    </source>
</evidence>
<dbReference type="Gene3D" id="3.30.360.10">
    <property type="entry name" value="Dihydrodipicolinate Reductase, domain 2"/>
    <property type="match status" value="1"/>
</dbReference>
<dbReference type="EMBL" id="BAAARY010000018">
    <property type="protein sequence ID" value="GAA2529859.1"/>
    <property type="molecule type" value="Genomic_DNA"/>
</dbReference>
<evidence type="ECO:0000313" key="6">
    <source>
        <dbReference type="Proteomes" id="UP001499978"/>
    </source>
</evidence>
<dbReference type="SUPFAM" id="SSF55347">
    <property type="entry name" value="Glyceraldehyde-3-phosphate dehydrogenase-like, C-terminal domain"/>
    <property type="match status" value="1"/>
</dbReference>
<dbReference type="PANTHER" id="PTHR43708">
    <property type="entry name" value="CONSERVED EXPRESSED OXIDOREDUCTASE (EUROFUNG)"/>
    <property type="match status" value="1"/>
</dbReference>
<comment type="similarity">
    <text evidence="1">Belongs to the Gfo/Idh/MocA family.</text>
</comment>
<evidence type="ECO:0000259" key="3">
    <source>
        <dbReference type="Pfam" id="PF01408"/>
    </source>
</evidence>
<name>A0ABN3NPJ7_9ACTN</name>
<dbReference type="Gene3D" id="3.40.50.720">
    <property type="entry name" value="NAD(P)-binding Rossmann-like Domain"/>
    <property type="match status" value="1"/>
</dbReference>
<dbReference type="InterPro" id="IPR000683">
    <property type="entry name" value="Gfo/Idh/MocA-like_OxRdtase_N"/>
</dbReference>
<dbReference type="Pfam" id="PF22725">
    <property type="entry name" value="GFO_IDH_MocA_C3"/>
    <property type="match status" value="1"/>
</dbReference>
<dbReference type="InterPro" id="IPR055170">
    <property type="entry name" value="GFO_IDH_MocA-like_dom"/>
</dbReference>
<evidence type="ECO:0000259" key="4">
    <source>
        <dbReference type="Pfam" id="PF22725"/>
    </source>
</evidence>
<evidence type="ECO:0000313" key="5">
    <source>
        <dbReference type="EMBL" id="GAA2529859.1"/>
    </source>
</evidence>
<feature type="domain" description="GFO/IDH/MocA-like oxidoreductase" evidence="4">
    <location>
        <begin position="103"/>
        <end position="224"/>
    </location>
</feature>
<dbReference type="InterPro" id="IPR036291">
    <property type="entry name" value="NAD(P)-bd_dom_sf"/>
</dbReference>